<evidence type="ECO:0000259" key="2">
    <source>
        <dbReference type="PROSITE" id="PS50887"/>
    </source>
</evidence>
<dbReference type="CDD" id="cd01948">
    <property type="entry name" value="EAL"/>
    <property type="match status" value="1"/>
</dbReference>
<reference evidence="3 4" key="1">
    <citation type="journal article" date="2018" name="Front. Microbiol.">
        <title>Phylogeny of Vibrio vulnificus from the Analysis of the Core-Genome: Implications for Intra-Species Taxonomy.</title>
        <authorList>
            <person name="Roig F.J."/>
            <person name="Gonzalez-Candelas F."/>
            <person name="Sanjuan E."/>
            <person name="Fouz B."/>
            <person name="Feil E.J."/>
            <person name="Llorens C."/>
            <person name="Baker-Austin C."/>
            <person name="Oliver J.D."/>
            <person name="Danin-Poleg Y."/>
            <person name="Gibas C.J."/>
            <person name="Kashi Y."/>
            <person name="Gulig P.A."/>
            <person name="Morrison S.S."/>
            <person name="Amaro C."/>
        </authorList>
    </citation>
    <scope>NUCLEOTIDE SEQUENCE [LARGE SCALE GENOMIC DNA]</scope>
    <source>
        <strain evidence="3 4">CECT4608</strain>
    </source>
</reference>
<dbReference type="InterPro" id="IPR001633">
    <property type="entry name" value="EAL_dom"/>
</dbReference>
<dbReference type="Pfam" id="PF00563">
    <property type="entry name" value="EAL"/>
    <property type="match status" value="1"/>
</dbReference>
<accession>A0A2S3QZY3</accession>
<dbReference type="GO" id="GO:0071111">
    <property type="term" value="F:cyclic-guanylate-specific phosphodiesterase activity"/>
    <property type="evidence" value="ECO:0007669"/>
    <property type="project" value="InterPro"/>
</dbReference>
<gene>
    <name evidence="3" type="ORF">CRN52_16130</name>
</gene>
<evidence type="ECO:0000313" key="4">
    <source>
        <dbReference type="Proteomes" id="UP000237466"/>
    </source>
</evidence>
<dbReference type="PANTHER" id="PTHR33121:SF79">
    <property type="entry name" value="CYCLIC DI-GMP PHOSPHODIESTERASE PDED-RELATED"/>
    <property type="match status" value="1"/>
</dbReference>
<evidence type="ECO:0000259" key="1">
    <source>
        <dbReference type="PROSITE" id="PS50883"/>
    </source>
</evidence>
<evidence type="ECO:0000313" key="3">
    <source>
        <dbReference type="EMBL" id="POB45503.1"/>
    </source>
</evidence>
<dbReference type="InterPro" id="IPR050706">
    <property type="entry name" value="Cyclic-di-GMP_PDE-like"/>
</dbReference>
<dbReference type="AlphaFoldDB" id="A0A2S3QZY3"/>
<comment type="caution">
    <text evidence="3">The sequence shown here is derived from an EMBL/GenBank/DDBJ whole genome shotgun (WGS) entry which is preliminary data.</text>
</comment>
<dbReference type="EMBL" id="PDGH01000113">
    <property type="protein sequence ID" value="POB45503.1"/>
    <property type="molecule type" value="Genomic_DNA"/>
</dbReference>
<feature type="domain" description="EAL" evidence="1">
    <location>
        <begin position="364"/>
        <end position="624"/>
    </location>
</feature>
<dbReference type="Gene3D" id="3.20.20.450">
    <property type="entry name" value="EAL domain"/>
    <property type="match status" value="1"/>
</dbReference>
<dbReference type="PANTHER" id="PTHR33121">
    <property type="entry name" value="CYCLIC DI-GMP PHOSPHODIESTERASE PDEF"/>
    <property type="match status" value="1"/>
</dbReference>
<feature type="domain" description="GGDEF" evidence="2">
    <location>
        <begin position="226"/>
        <end position="355"/>
    </location>
</feature>
<dbReference type="SUPFAM" id="SSF55073">
    <property type="entry name" value="Nucleotide cyclase"/>
    <property type="match status" value="1"/>
</dbReference>
<name>A0A2S3QZY3_VIBVL</name>
<dbReference type="InterPro" id="IPR029787">
    <property type="entry name" value="Nucleotide_cyclase"/>
</dbReference>
<dbReference type="InterPro" id="IPR000160">
    <property type="entry name" value="GGDEF_dom"/>
</dbReference>
<dbReference type="CDD" id="cd01949">
    <property type="entry name" value="GGDEF"/>
    <property type="match status" value="1"/>
</dbReference>
<dbReference type="InterPro" id="IPR043128">
    <property type="entry name" value="Rev_trsase/Diguanyl_cyclase"/>
</dbReference>
<dbReference type="PROSITE" id="PS50883">
    <property type="entry name" value="EAL"/>
    <property type="match status" value="1"/>
</dbReference>
<organism evidence="3 4">
    <name type="scientific">Vibrio vulnificus</name>
    <dbReference type="NCBI Taxonomy" id="672"/>
    <lineage>
        <taxon>Bacteria</taxon>
        <taxon>Pseudomonadati</taxon>
        <taxon>Pseudomonadota</taxon>
        <taxon>Gammaproteobacteria</taxon>
        <taxon>Vibrionales</taxon>
        <taxon>Vibrionaceae</taxon>
        <taxon>Vibrio</taxon>
    </lineage>
</organism>
<dbReference type="Proteomes" id="UP000237466">
    <property type="component" value="Unassembled WGS sequence"/>
</dbReference>
<dbReference type="NCBIfam" id="TIGR00254">
    <property type="entry name" value="GGDEF"/>
    <property type="match status" value="1"/>
</dbReference>
<dbReference type="SMART" id="SM00052">
    <property type="entry name" value="EAL"/>
    <property type="match status" value="1"/>
</dbReference>
<proteinExistence type="predicted"/>
<protein>
    <submittedName>
        <fullName evidence="3">Phosphodiesterase</fullName>
    </submittedName>
</protein>
<dbReference type="InterPro" id="IPR035919">
    <property type="entry name" value="EAL_sf"/>
</dbReference>
<dbReference type="SUPFAM" id="SSF141868">
    <property type="entry name" value="EAL domain-like"/>
    <property type="match status" value="1"/>
</dbReference>
<sequence>MQQKCHYYNNQVEKRQMNDSTLQACIDLDELIHTLSLDGSELLNQVTLKLHSTLSSYCTCIVEIDLHHNHANTLAYAKEGSNVNAARYSLENTPFERIALKVIEHCHLIQDNVPDSYFSLEEGLEFTEAGVHAFVGIPLRGHNGDILGILVSTFGFKPHDPQLILKYHRIYANIIIHGLREKWLSDRSDQLVNQLSYEVSHDNLTGLLNRSCLSDTLETLTQQSDRPFSLVCIDIDNFKLINDIHGTYIGDQIIKFTAHAIQSALPAPALAYRVAGDEFAFITYSETPEEVCEHILNKIAFGYQDNANHVRFDISIGIAKASQRLITSDELFLNASLAMKECKKHPNNRIRCYDTHLSALYHRKTQLIEAIREQLAKPIDEATEIYVAIQPIVNVHKPRWDYFEVLARWDSAEYGSISPVEFIDAAEQSGLIVQLGERIIELACRAKNYLEESLGYRVKLGVNCSAYELNDEERYLNYLNKMMQKYHLDPRDFVIELTETVLLTQTGKEHMVLDALRDRGFKVALDDFGTGYSSLNYIHSYPIDTIKIDASFIRNMLCNDTAERVVWLITQLALQLKVNLVAEGVEEELALKKLVDMGCEQIQGYYYSRPMKPSRIVDKLSAKQIKSAS</sequence>
<dbReference type="SMART" id="SM00267">
    <property type="entry name" value="GGDEF"/>
    <property type="match status" value="1"/>
</dbReference>
<dbReference type="Pfam" id="PF00990">
    <property type="entry name" value="GGDEF"/>
    <property type="match status" value="1"/>
</dbReference>
<dbReference type="PROSITE" id="PS50887">
    <property type="entry name" value="GGDEF"/>
    <property type="match status" value="1"/>
</dbReference>
<dbReference type="Gene3D" id="3.30.70.270">
    <property type="match status" value="1"/>
</dbReference>